<name>A0A438M679_9ACTN</name>
<protein>
    <submittedName>
        <fullName evidence="2">Uncharacterized protein</fullName>
    </submittedName>
</protein>
<evidence type="ECO:0000313" key="2">
    <source>
        <dbReference type="EMBL" id="RVX41033.1"/>
    </source>
</evidence>
<accession>A0A438M679</accession>
<organism evidence="2 3">
    <name type="scientific">Nonomuraea polychroma</name>
    <dbReference type="NCBI Taxonomy" id="46176"/>
    <lineage>
        <taxon>Bacteria</taxon>
        <taxon>Bacillati</taxon>
        <taxon>Actinomycetota</taxon>
        <taxon>Actinomycetes</taxon>
        <taxon>Streptosporangiales</taxon>
        <taxon>Streptosporangiaceae</taxon>
        <taxon>Nonomuraea</taxon>
    </lineage>
</organism>
<proteinExistence type="predicted"/>
<feature type="region of interest" description="Disordered" evidence="1">
    <location>
        <begin position="53"/>
        <end position="75"/>
    </location>
</feature>
<dbReference type="AlphaFoldDB" id="A0A438M679"/>
<dbReference type="Proteomes" id="UP000284824">
    <property type="component" value="Unassembled WGS sequence"/>
</dbReference>
<reference evidence="2 3" key="1">
    <citation type="submission" date="2019-01" db="EMBL/GenBank/DDBJ databases">
        <title>Sequencing the genomes of 1000 actinobacteria strains.</title>
        <authorList>
            <person name="Klenk H.-P."/>
        </authorList>
    </citation>
    <scope>NUCLEOTIDE SEQUENCE [LARGE SCALE GENOMIC DNA]</scope>
    <source>
        <strain evidence="2 3">DSM 43925</strain>
    </source>
</reference>
<evidence type="ECO:0000256" key="1">
    <source>
        <dbReference type="SAM" id="MobiDB-lite"/>
    </source>
</evidence>
<sequence length="131" mass="13100">MWQKDRSGLVAASGRSQGLTSAAKIGAAALALAAAAVFGAPAFVGAQREPGGLGGGLAPGARKEPPHGLTLSGNPVQRRSAGRWLMSLNITIAGGRPVRYSMTVSAVLALFSPSHRDGGASSACRISHAIG</sequence>
<evidence type="ECO:0000313" key="3">
    <source>
        <dbReference type="Proteomes" id="UP000284824"/>
    </source>
</evidence>
<gene>
    <name evidence="2" type="ORF">EDD27_3487</name>
</gene>
<keyword evidence="3" id="KW-1185">Reference proteome</keyword>
<comment type="caution">
    <text evidence="2">The sequence shown here is derived from an EMBL/GenBank/DDBJ whole genome shotgun (WGS) entry which is preliminary data.</text>
</comment>
<dbReference type="EMBL" id="SAUN01000001">
    <property type="protein sequence ID" value="RVX41033.1"/>
    <property type="molecule type" value="Genomic_DNA"/>
</dbReference>